<dbReference type="PANTHER" id="PTHR43630:SF1">
    <property type="entry name" value="POLY-BETA-1,6-N-ACETYL-D-GLUCOSAMINE SYNTHASE"/>
    <property type="match status" value="1"/>
</dbReference>
<feature type="transmembrane region" description="Helical" evidence="4">
    <location>
        <begin position="22"/>
        <end position="44"/>
    </location>
</feature>
<keyword evidence="2" id="KW-0328">Glycosyltransferase</keyword>
<dbReference type="EMBL" id="QFRJ01000001">
    <property type="protein sequence ID" value="PWH86698.1"/>
    <property type="molecule type" value="Genomic_DNA"/>
</dbReference>
<reference evidence="6 7" key="2">
    <citation type="submission" date="2018-05" db="EMBL/GenBank/DDBJ databases">
        <authorList>
            <person name="Lanie J.A."/>
            <person name="Ng W.-L."/>
            <person name="Kazmierczak K.M."/>
            <person name="Andrzejewski T.M."/>
            <person name="Davidsen T.M."/>
            <person name="Wayne K.J."/>
            <person name="Tettelin H."/>
            <person name="Glass J.I."/>
            <person name="Rusch D."/>
            <person name="Podicherti R."/>
            <person name="Tsui H.-C.T."/>
            <person name="Winkler M.E."/>
        </authorList>
    </citation>
    <scope>NUCLEOTIDE SEQUENCE [LARGE SCALE GENOMIC DNA]</scope>
    <source>
        <strain evidence="6 7">C305</strain>
    </source>
</reference>
<dbReference type="CDD" id="cd06423">
    <property type="entry name" value="CESA_like"/>
    <property type="match status" value="1"/>
</dbReference>
<keyword evidence="4" id="KW-0812">Transmembrane</keyword>
<keyword evidence="4" id="KW-1133">Transmembrane helix</keyword>
<protein>
    <recommendedName>
        <fullName evidence="5">Glycosyltransferase 2-like domain-containing protein</fullName>
    </recommendedName>
</protein>
<feature type="transmembrane region" description="Helical" evidence="4">
    <location>
        <begin position="304"/>
        <end position="325"/>
    </location>
</feature>
<dbReference type="GO" id="GO:0016757">
    <property type="term" value="F:glycosyltransferase activity"/>
    <property type="evidence" value="ECO:0007669"/>
    <property type="project" value="UniProtKB-KW"/>
</dbReference>
<evidence type="ECO:0000256" key="2">
    <source>
        <dbReference type="ARBA" id="ARBA00022676"/>
    </source>
</evidence>
<evidence type="ECO:0000256" key="1">
    <source>
        <dbReference type="ARBA" id="ARBA00006739"/>
    </source>
</evidence>
<evidence type="ECO:0000259" key="5">
    <source>
        <dbReference type="Pfam" id="PF00535"/>
    </source>
</evidence>
<dbReference type="RefSeq" id="WP_109357780.1">
    <property type="nucleotide sequence ID" value="NZ_QFRJ01000001.1"/>
</dbReference>
<dbReference type="SUPFAM" id="SSF53448">
    <property type="entry name" value="Nucleotide-diphospho-sugar transferases"/>
    <property type="match status" value="1"/>
</dbReference>
<keyword evidence="3" id="KW-0808">Transferase</keyword>
<evidence type="ECO:0000313" key="6">
    <source>
        <dbReference type="EMBL" id="PWH86698.1"/>
    </source>
</evidence>
<dbReference type="InterPro" id="IPR001173">
    <property type="entry name" value="Glyco_trans_2-like"/>
</dbReference>
<feature type="transmembrane region" description="Helical" evidence="4">
    <location>
        <begin position="381"/>
        <end position="399"/>
    </location>
</feature>
<feature type="domain" description="Glycosyltransferase 2-like" evidence="5">
    <location>
        <begin position="71"/>
        <end position="238"/>
    </location>
</feature>
<organism evidence="6 7">
    <name type="scientific">Brumimicrobium oceani</name>
    <dbReference type="NCBI Taxonomy" id="2100725"/>
    <lineage>
        <taxon>Bacteria</taxon>
        <taxon>Pseudomonadati</taxon>
        <taxon>Bacteroidota</taxon>
        <taxon>Flavobacteriia</taxon>
        <taxon>Flavobacteriales</taxon>
        <taxon>Crocinitomicaceae</taxon>
        <taxon>Brumimicrobium</taxon>
    </lineage>
</organism>
<dbReference type="PANTHER" id="PTHR43630">
    <property type="entry name" value="POLY-BETA-1,6-N-ACETYL-D-GLUCOSAMINE SYNTHASE"/>
    <property type="match status" value="1"/>
</dbReference>
<evidence type="ECO:0000313" key="7">
    <source>
        <dbReference type="Proteomes" id="UP000245370"/>
    </source>
</evidence>
<feature type="transmembrane region" description="Helical" evidence="4">
    <location>
        <begin position="356"/>
        <end position="375"/>
    </location>
</feature>
<keyword evidence="4" id="KW-0472">Membrane</keyword>
<dbReference type="Gene3D" id="3.90.550.10">
    <property type="entry name" value="Spore Coat Polysaccharide Biosynthesis Protein SpsA, Chain A"/>
    <property type="match status" value="1"/>
</dbReference>
<sequence>MSTIGEFISYIQALGPAKFLRVFWFFVIFEFFRYFLLDLVGLILHRVSLWVNRKKWKRASEQLKKENPLVSIIVPGKNEGKHIFKLVKSLSEQTYQNYELIIIDDGSDDNTPIICKSLLKNGLIDQFYRNDVRGGKASAANLGLRFTKGKFIIHLDADCSYDNDAVEKIILPFYYDKDIGGVGGNVMVRNYKESLVTTLQAVEYFNSVGIGRIVTSQFGIYRIISGAFGAFRADVMDKIQGWDIGPGLDGDITVKIRKSGYKIHFAPEAVCLTSVPNTFKKLAKQRYRWDKSLIRFRLRKHKDVLFPNQGFSLINFISFFENILYNLILNFKWYFYAIDLVINFPDLLVHIMLTNLFLYTTMGYIKLILFGWFRTRSNAPNYYFLPYIPLMVIYFGYFLRFVRTRAYFMELFFKASYNDPWNPLKTSVHAKEKGL</sequence>
<accession>A0A2U2XFW8</accession>
<dbReference type="Proteomes" id="UP000245370">
    <property type="component" value="Unassembled WGS sequence"/>
</dbReference>
<dbReference type="InterPro" id="IPR029044">
    <property type="entry name" value="Nucleotide-diphossugar_trans"/>
</dbReference>
<evidence type="ECO:0000256" key="3">
    <source>
        <dbReference type="ARBA" id="ARBA00022679"/>
    </source>
</evidence>
<reference evidence="6 7" key="1">
    <citation type="submission" date="2018-05" db="EMBL/GenBank/DDBJ databases">
        <title>Brumimicrobium oceani sp. nov., isolated from coastal sediment.</title>
        <authorList>
            <person name="Kou Y."/>
        </authorList>
    </citation>
    <scope>NUCLEOTIDE SEQUENCE [LARGE SCALE GENOMIC DNA]</scope>
    <source>
        <strain evidence="6 7">C305</strain>
    </source>
</reference>
<gene>
    <name evidence="6" type="ORF">DIT68_00065</name>
</gene>
<proteinExistence type="inferred from homology"/>
<evidence type="ECO:0000256" key="4">
    <source>
        <dbReference type="SAM" id="Phobius"/>
    </source>
</evidence>
<comment type="caution">
    <text evidence="6">The sequence shown here is derived from an EMBL/GenBank/DDBJ whole genome shotgun (WGS) entry which is preliminary data.</text>
</comment>
<dbReference type="AlphaFoldDB" id="A0A2U2XFW8"/>
<name>A0A2U2XFW8_9FLAO</name>
<dbReference type="OrthoDB" id="9766299at2"/>
<comment type="similarity">
    <text evidence="1">Belongs to the glycosyltransferase 2 family.</text>
</comment>
<keyword evidence="7" id="KW-1185">Reference proteome</keyword>
<dbReference type="Pfam" id="PF00535">
    <property type="entry name" value="Glycos_transf_2"/>
    <property type="match status" value="1"/>
</dbReference>